<dbReference type="InterPro" id="IPR001031">
    <property type="entry name" value="Thioesterase"/>
</dbReference>
<dbReference type="Pfam" id="PF00550">
    <property type="entry name" value="PP-binding"/>
    <property type="match status" value="1"/>
</dbReference>
<dbReference type="GO" id="GO:0006633">
    <property type="term" value="P:fatty acid biosynthetic process"/>
    <property type="evidence" value="ECO:0007669"/>
    <property type="project" value="InterPro"/>
</dbReference>
<dbReference type="SMART" id="SM00825">
    <property type="entry name" value="PKS_KS"/>
    <property type="match status" value="1"/>
</dbReference>
<dbReference type="Pfam" id="PF00975">
    <property type="entry name" value="Thioesterase"/>
    <property type="match status" value="1"/>
</dbReference>
<dbReference type="FunFam" id="3.40.47.10:FF:000019">
    <property type="entry name" value="Polyketide synthase type I"/>
    <property type="match status" value="1"/>
</dbReference>
<name>J8A2P3_BACCE</name>
<dbReference type="PROSITE" id="PS00606">
    <property type="entry name" value="KS3_1"/>
    <property type="match status" value="1"/>
</dbReference>
<evidence type="ECO:0000256" key="1">
    <source>
        <dbReference type="ARBA" id="ARBA00003299"/>
    </source>
</evidence>
<protein>
    <submittedName>
        <fullName evidence="10">Uncharacterized protein</fullName>
    </submittedName>
</protein>
<dbReference type="SMART" id="SM00827">
    <property type="entry name" value="PKS_AT"/>
    <property type="match status" value="1"/>
</dbReference>
<dbReference type="Gene3D" id="3.30.70.3290">
    <property type="match status" value="2"/>
</dbReference>
<dbReference type="Pfam" id="PF14765">
    <property type="entry name" value="PS-DH"/>
    <property type="match status" value="1"/>
</dbReference>
<evidence type="ECO:0000259" key="9">
    <source>
        <dbReference type="PROSITE" id="PS52019"/>
    </source>
</evidence>
<dbReference type="InterPro" id="IPR009081">
    <property type="entry name" value="PP-bd_ACP"/>
</dbReference>
<dbReference type="InterPro" id="IPR020806">
    <property type="entry name" value="PKS_PP-bd"/>
</dbReference>
<dbReference type="InterPro" id="IPR036736">
    <property type="entry name" value="ACP-like_sf"/>
</dbReference>
<evidence type="ECO:0000256" key="3">
    <source>
        <dbReference type="ARBA" id="ARBA00022450"/>
    </source>
</evidence>
<sequence>MKEIERKKYLNLLKDSLQTIKKLKTDLEEQRKNKEPIAVIGMGFRFPGGCQDPQRFWEFLANGSDGIVEVPIDRWCNESFYDPNPEVPGKIYLKEAGFLKEDISEFDARFFGISPREAVEMDPQQRLLLEVSWEALERAGISATQIKGTQTGVFMGIIGSEYGSLPRKSKEINPYRTTGSLNNIASGRISYFLGVHGPSISIDTACSSSLVSIHLACESLQRGECKVALAGGSNLLLSPHTFASLCELRALSKDGRCKTFDASGDGYGRGEGVGVVVLKRLSDAIRDKDPILAVIRGTGVNQDGPGSGLTVPNGVAQKELIKKTLKECNILPNEISYFEAHGTGTALGDPIEVQSLVEVFGNDNERKKPLIIGSVKSNIGHLEGAAGISSLIKVILCSQNKKIPPNLHLNTINPRLSLEKIPATIPTELIPWETEEKPRISGINSFGFSGTNAHVIVSEAPDIMELVEDSNHSYERPLHMLTLSAKDENALAQLVVKYKNYFDNENGEKLQNICFTANAGRTHFSHRITFINDSSEGMKDKISKYINNKLESGIVLGSGNKNVNPKLTFLFNGQINQKIISTLLETQPTFHQNMQLCDRNIYKLIGKSFLDSASYSTEYMNEVLSFSFQYSLYKLWEGWGVKPNAVLGTEVGEFVAACAAGIMTIETALLYILESHGVLVKTNKGSLTPSKIRIISGNTGLPVVREEAVSNLYWETVLNKEPNLDKGIKYLQQKHFKHFLGIGVGIEGEDILHEPDSTYFPSLSASNPWGTLTNVLANLYCLGLNIDWLSFDQYYSRHKVILPTYPFQKKRFWCETLPFNENNYVREEIKIEKSKKSVESFLNGEVINSPMKEKQVQYYLDLDVLPELKDTHGVLHVGYYLEFLSRAIKKIYNQSFHVKSVEFMAAIILSESEQTNLSLVLSPKEDGEIEFTFYSSQEIEKWSKHTYGTVQLNKKNKVTLLDSKTKSEIKRRCNKQCSGMVFYQGMEKRGLKLGESVRWIESLWSGEQEVLARFKIPSVPEIYSEYEMGVHPGVFDACAQLFHETVLNDDMRYMVFKWEDIVFNNNLENQELWCHAVLQNSSQNGNLEGIFKLFNQNGDLVAQISRGFMKGISKEREHALKRFLGESENLNWEQSESEILEHLKSLNLNEYDEIIRNYLHEVFSSILNMALSELDINESLMDLGMDSLVGIEAKKMIEKDLNISLPMEILIQGPSIQELVKSLIPMLMIKKSEVERENEENIVLNKIGSEYKKEISSWIVHRKPISQPKIKLFCFPYGSGGGASLYRNWQEKMPNFIEVCPIQLPGKENRIKEKPINHIDQAVEILKQVIQPELDCPYAFYGHSIGALIAYRLAYKLWKDVDNKPIHLFAGAYTSPIIQPNPVITLTREKFKAIGMKDIPHPDILASTTPEQIRKIQDVFEVFLEETGVYDEELSRLLLPTRLSDLHLVQSYNCINETTFDVPITAIHGKDDNVVSEQDMLYWNKLTNGGFKIHTIPGDHFFLHENQSQKQLLNLISWVLESHIINLPFTK</sequence>
<dbReference type="InterPro" id="IPR049900">
    <property type="entry name" value="PKS_mFAS_DH"/>
</dbReference>
<dbReference type="Gene3D" id="1.10.1200.10">
    <property type="entry name" value="ACP-like"/>
    <property type="match status" value="1"/>
</dbReference>
<dbReference type="InterPro" id="IPR018201">
    <property type="entry name" value="Ketoacyl_synth_AS"/>
</dbReference>
<dbReference type="Pfam" id="PF02801">
    <property type="entry name" value="Ketoacyl-synt_C"/>
    <property type="match status" value="1"/>
</dbReference>
<dbReference type="Gene3D" id="3.40.47.10">
    <property type="match status" value="1"/>
</dbReference>
<comment type="function">
    <text evidence="1">Involved in some intermediate steps for the synthesis of the antibiotic polyketide bacillaene which is involved in secondary metabolism.</text>
</comment>
<dbReference type="Pfam" id="PF22621">
    <property type="entry name" value="CurL-like_PKS_C"/>
    <property type="match status" value="1"/>
</dbReference>
<dbReference type="HOGENOM" id="CLU_247240_0_0_9"/>
<dbReference type="RefSeq" id="WP_002107075.1">
    <property type="nucleotide sequence ID" value="NZ_JH791997.1"/>
</dbReference>
<comment type="caution">
    <text evidence="10">The sequence shown here is derived from an EMBL/GenBank/DDBJ whole genome shotgun (WGS) entry which is preliminary data.</text>
</comment>
<dbReference type="InterPro" id="IPR014031">
    <property type="entry name" value="Ketoacyl_synth_C"/>
</dbReference>
<accession>J8A2P3</accession>
<dbReference type="InterPro" id="IPR020841">
    <property type="entry name" value="PKS_Beta-ketoAc_synthase_dom"/>
</dbReference>
<dbReference type="Gene3D" id="3.40.366.10">
    <property type="entry name" value="Malonyl-Coenzyme A Acyl Carrier Protein, domain 2"/>
    <property type="match status" value="2"/>
</dbReference>
<dbReference type="Pfam" id="PF00109">
    <property type="entry name" value="ketoacyl-synt"/>
    <property type="match status" value="1"/>
</dbReference>
<dbReference type="SUPFAM" id="SSF52151">
    <property type="entry name" value="FabD/lysophospholipase-like"/>
    <property type="match status" value="1"/>
</dbReference>
<dbReference type="PROSITE" id="PS52004">
    <property type="entry name" value="KS3_2"/>
    <property type="match status" value="1"/>
</dbReference>
<feature type="domain" description="Ketosynthase family 3 (KS3)" evidence="8">
    <location>
        <begin position="34"/>
        <end position="459"/>
    </location>
</feature>
<evidence type="ECO:0000259" key="8">
    <source>
        <dbReference type="PROSITE" id="PS52004"/>
    </source>
</evidence>
<dbReference type="Proteomes" id="UP000006600">
    <property type="component" value="Unassembled WGS sequence"/>
</dbReference>
<evidence type="ECO:0000259" key="7">
    <source>
        <dbReference type="PROSITE" id="PS50075"/>
    </source>
</evidence>
<dbReference type="InterPro" id="IPR029058">
    <property type="entry name" value="AB_hydrolase_fold"/>
</dbReference>
<keyword evidence="3" id="KW-0596">Phosphopantetheine</keyword>
<keyword evidence="4" id="KW-0597">Phosphoprotein</keyword>
<gene>
    <name evidence="10" type="ORF">IEE_05223</name>
</gene>
<proteinExistence type="predicted"/>
<dbReference type="Gene3D" id="3.10.129.120">
    <property type="match status" value="1"/>
</dbReference>
<dbReference type="InterPro" id="IPR016039">
    <property type="entry name" value="Thiolase-like"/>
</dbReference>
<feature type="region of interest" description="N-terminal hotdog fold" evidence="6">
    <location>
        <begin position="827"/>
        <end position="957"/>
    </location>
</feature>
<dbReference type="InterPro" id="IPR050091">
    <property type="entry name" value="PKS_NRPS_Biosynth_Enz"/>
</dbReference>
<dbReference type="SMART" id="SM00823">
    <property type="entry name" value="PKS_PP"/>
    <property type="match status" value="1"/>
</dbReference>
<dbReference type="InterPro" id="IPR049551">
    <property type="entry name" value="PKS_DH_C"/>
</dbReference>
<dbReference type="GO" id="GO:0004312">
    <property type="term" value="F:fatty acid synthase activity"/>
    <property type="evidence" value="ECO:0007669"/>
    <property type="project" value="TreeGrafter"/>
</dbReference>
<dbReference type="InterPro" id="IPR014030">
    <property type="entry name" value="Ketoacyl_synth_N"/>
</dbReference>
<dbReference type="GO" id="GO:0004315">
    <property type="term" value="F:3-oxoacyl-[acyl-carrier-protein] synthase activity"/>
    <property type="evidence" value="ECO:0007669"/>
    <property type="project" value="InterPro"/>
</dbReference>
<reference evidence="10 11" key="1">
    <citation type="submission" date="2012-04" db="EMBL/GenBank/DDBJ databases">
        <title>The Genome Sequence of Bacillus cereus BAG5X1-1.</title>
        <authorList>
            <consortium name="The Broad Institute Genome Sequencing Platform"/>
            <consortium name="The Broad Institute Genome Sequencing Center for Infectious Disease"/>
            <person name="Feldgarden M."/>
            <person name="Van der Auwera G.A."/>
            <person name="Mahillon J."/>
            <person name="Duprez V."/>
            <person name="Timmery S."/>
            <person name="Mattelet C."/>
            <person name="Dierick K."/>
            <person name="Sun M."/>
            <person name="Yu Z."/>
            <person name="Zhu L."/>
            <person name="Hu X."/>
            <person name="Shank E.B."/>
            <person name="Swiecicka I."/>
            <person name="Hansen B.M."/>
            <person name="Andrup L."/>
            <person name="Young S.K."/>
            <person name="Zeng Q."/>
            <person name="Gargeya S."/>
            <person name="Fitzgerald M."/>
            <person name="Haas B."/>
            <person name="Abouelleil A."/>
            <person name="Alvarado L."/>
            <person name="Arachchi H.M."/>
            <person name="Berlin A."/>
            <person name="Chapman S.B."/>
            <person name="Goldberg J."/>
            <person name="Griggs A."/>
            <person name="Gujja S."/>
            <person name="Hansen M."/>
            <person name="Howarth C."/>
            <person name="Imamovic A."/>
            <person name="Larimer J."/>
            <person name="McCowen C."/>
            <person name="Montmayeur A."/>
            <person name="Murphy C."/>
            <person name="Neiman D."/>
            <person name="Pearson M."/>
            <person name="Priest M."/>
            <person name="Roberts A."/>
            <person name="Saif S."/>
            <person name="Shea T."/>
            <person name="Sisk P."/>
            <person name="Sykes S."/>
            <person name="Wortman J."/>
            <person name="Nusbaum C."/>
            <person name="Birren B."/>
        </authorList>
    </citation>
    <scope>NUCLEOTIDE SEQUENCE [LARGE SCALE GENOMIC DNA]</scope>
    <source>
        <strain evidence="10 11">BAG5X1-1</strain>
    </source>
</reference>
<dbReference type="PROSITE" id="PS50075">
    <property type="entry name" value="CARRIER"/>
    <property type="match status" value="1"/>
</dbReference>
<dbReference type="PROSITE" id="PS52019">
    <property type="entry name" value="PKS_MFAS_DH"/>
    <property type="match status" value="1"/>
</dbReference>
<evidence type="ECO:0000256" key="4">
    <source>
        <dbReference type="ARBA" id="ARBA00022553"/>
    </source>
</evidence>
<feature type="region of interest" description="C-terminal hotdog fold" evidence="6">
    <location>
        <begin position="974"/>
        <end position="1118"/>
    </location>
</feature>
<feature type="domain" description="Carrier" evidence="7">
    <location>
        <begin position="1153"/>
        <end position="1227"/>
    </location>
</feature>
<dbReference type="SUPFAM" id="SSF47336">
    <property type="entry name" value="ACP-like"/>
    <property type="match status" value="1"/>
</dbReference>
<dbReference type="EMBL" id="AHDJ01000065">
    <property type="protein sequence ID" value="EJQ37437.1"/>
    <property type="molecule type" value="Genomic_DNA"/>
</dbReference>
<dbReference type="Gene3D" id="3.10.129.10">
    <property type="entry name" value="Hotdog Thioesterase"/>
    <property type="match status" value="1"/>
</dbReference>
<dbReference type="CDD" id="cd00833">
    <property type="entry name" value="PKS"/>
    <property type="match status" value="1"/>
</dbReference>
<dbReference type="InterPro" id="IPR001227">
    <property type="entry name" value="Ac_transferase_dom_sf"/>
</dbReference>
<evidence type="ECO:0000313" key="10">
    <source>
        <dbReference type="EMBL" id="EJQ37437.1"/>
    </source>
</evidence>
<evidence type="ECO:0000256" key="5">
    <source>
        <dbReference type="ARBA" id="ARBA00022679"/>
    </source>
</evidence>
<dbReference type="SUPFAM" id="SSF53474">
    <property type="entry name" value="alpha/beta-Hydrolases"/>
    <property type="match status" value="1"/>
</dbReference>
<dbReference type="InterPro" id="IPR016035">
    <property type="entry name" value="Acyl_Trfase/lysoPLipase"/>
</dbReference>
<comment type="pathway">
    <text evidence="2">Antibiotic biosynthesis; bacillaene biosynthesis.</text>
</comment>
<dbReference type="SUPFAM" id="SSF53901">
    <property type="entry name" value="Thiolase-like"/>
    <property type="match status" value="1"/>
</dbReference>
<comment type="caution">
    <text evidence="6">Lacks conserved residue(s) required for the propagation of feature annotation.</text>
</comment>
<dbReference type="InterPro" id="IPR014043">
    <property type="entry name" value="Acyl_transferase_dom"/>
</dbReference>
<dbReference type="GO" id="GO:0031177">
    <property type="term" value="F:phosphopantetheine binding"/>
    <property type="evidence" value="ECO:0007669"/>
    <property type="project" value="InterPro"/>
</dbReference>
<evidence type="ECO:0000256" key="6">
    <source>
        <dbReference type="PROSITE-ProRule" id="PRU01363"/>
    </source>
</evidence>
<dbReference type="PANTHER" id="PTHR43775">
    <property type="entry name" value="FATTY ACID SYNTHASE"/>
    <property type="match status" value="1"/>
</dbReference>
<evidence type="ECO:0000256" key="2">
    <source>
        <dbReference type="ARBA" id="ARBA00004789"/>
    </source>
</evidence>
<dbReference type="PATRIC" id="fig|1053189.3.peg.5325"/>
<feature type="domain" description="PKS/mFAS DH" evidence="9">
    <location>
        <begin position="827"/>
        <end position="1118"/>
    </location>
</feature>
<dbReference type="Gene3D" id="3.40.50.1820">
    <property type="entry name" value="alpha/beta hydrolase"/>
    <property type="match status" value="1"/>
</dbReference>
<organism evidence="10 11">
    <name type="scientific">Bacillus cereus BAG5X1-1</name>
    <dbReference type="NCBI Taxonomy" id="1053189"/>
    <lineage>
        <taxon>Bacteria</taxon>
        <taxon>Bacillati</taxon>
        <taxon>Bacillota</taxon>
        <taxon>Bacilli</taxon>
        <taxon>Bacillales</taxon>
        <taxon>Bacillaceae</taxon>
        <taxon>Bacillus</taxon>
        <taxon>Bacillus cereus group</taxon>
    </lineage>
</organism>
<keyword evidence="5" id="KW-0808">Transferase</keyword>
<dbReference type="PANTHER" id="PTHR43775:SF37">
    <property type="entry name" value="SI:DKEY-61P9.11"/>
    <property type="match status" value="1"/>
</dbReference>
<evidence type="ECO:0000313" key="11">
    <source>
        <dbReference type="Proteomes" id="UP000006600"/>
    </source>
</evidence>